<comment type="caution">
    <text evidence="1">The sequence shown here is derived from an EMBL/GenBank/DDBJ whole genome shotgun (WGS) entry which is preliminary data.</text>
</comment>
<dbReference type="OrthoDB" id="58379at2759"/>
<organism evidence="1 2">
    <name type="scientific">Tetrapyrgos nigripes</name>
    <dbReference type="NCBI Taxonomy" id="182062"/>
    <lineage>
        <taxon>Eukaryota</taxon>
        <taxon>Fungi</taxon>
        <taxon>Dikarya</taxon>
        <taxon>Basidiomycota</taxon>
        <taxon>Agaricomycotina</taxon>
        <taxon>Agaricomycetes</taxon>
        <taxon>Agaricomycetidae</taxon>
        <taxon>Agaricales</taxon>
        <taxon>Marasmiineae</taxon>
        <taxon>Marasmiaceae</taxon>
        <taxon>Tetrapyrgos</taxon>
    </lineage>
</organism>
<sequence>MLHKEKAGKTVMSYEPNDTLQPLSYPAPSTDINLPTYTGASSVTRFACLSMHGADRIHFLRLNASEVEAMRKILNMTWSRGIQEERDKHGAVEFKLKGLPWGGAEGKQTVQARQMLCGILEALYNLGWVIVSSTDVSKNSYEQDTIFLRYQYPAPPRCSWMSISFHKGDRLRLINAPEGVTQSIRHSFASMIQKDEWKDLEKDYRSYELKFQGYPWHYSNRESSISARVLLLQLLEVLEQNGFTLYVSVDQNRSWSDASRDIDT</sequence>
<gene>
    <name evidence="1" type="ORF">D9758_009176</name>
</gene>
<reference evidence="1 2" key="1">
    <citation type="journal article" date="2020" name="ISME J.">
        <title>Uncovering the hidden diversity of litter-decomposition mechanisms in mushroom-forming fungi.</title>
        <authorList>
            <person name="Floudas D."/>
            <person name="Bentzer J."/>
            <person name="Ahren D."/>
            <person name="Johansson T."/>
            <person name="Persson P."/>
            <person name="Tunlid A."/>
        </authorList>
    </citation>
    <scope>NUCLEOTIDE SEQUENCE [LARGE SCALE GENOMIC DNA]</scope>
    <source>
        <strain evidence="1 2">CBS 291.85</strain>
    </source>
</reference>
<proteinExistence type="predicted"/>
<dbReference type="PANTHER" id="PTHR38696:SF1">
    <property type="entry name" value="MEDIATOR OF RNA POLYMERASE II TRANSCRIPTION SUBUNIT 13"/>
    <property type="match status" value="1"/>
</dbReference>
<evidence type="ECO:0000313" key="1">
    <source>
        <dbReference type="EMBL" id="KAF5360256.1"/>
    </source>
</evidence>
<accession>A0A8H5G8L8</accession>
<dbReference type="AlphaFoldDB" id="A0A8H5G8L8"/>
<protein>
    <submittedName>
        <fullName evidence="1">Uncharacterized protein</fullName>
    </submittedName>
</protein>
<dbReference type="Proteomes" id="UP000559256">
    <property type="component" value="Unassembled WGS sequence"/>
</dbReference>
<dbReference type="PANTHER" id="PTHR38696">
    <property type="entry name" value="MEDIATOR OF RNA POLYMERASE II TRANSCRIPTION SUBUNIT 13"/>
    <property type="match status" value="1"/>
</dbReference>
<evidence type="ECO:0000313" key="2">
    <source>
        <dbReference type="Proteomes" id="UP000559256"/>
    </source>
</evidence>
<dbReference type="EMBL" id="JAACJM010000043">
    <property type="protein sequence ID" value="KAF5360256.1"/>
    <property type="molecule type" value="Genomic_DNA"/>
</dbReference>
<name>A0A8H5G8L8_9AGAR</name>
<keyword evidence="2" id="KW-1185">Reference proteome</keyword>